<protein>
    <submittedName>
        <fullName evidence="6">Uncharacterized protein</fullName>
    </submittedName>
</protein>
<sequence>MLGGLFRGGTFEARYRVYPMAFLDKPGAEEGDKVILPASALDRLASLHVEYPMLFHVEAPGAGRKTHCGVLEFVADEGNVYLPHWMMNNLLLQVGDVAIFRNVSLPKGTYCKLQPVTSDFLDISNPKAVLEKSLRTYTCLTTGDCFVVNYNDKKYEIEVKETRPGPAISVVETDCQVDFEAPKDYKEPEPAARGPPGPAPGPGGPPEEDDDGPRGPDPNTFMAFSGAAVRLDGKQVTGTSVPVPVNLNRGLTRVPEPEANGKASTSGARGPKAGKMVSLGNRLLDKLSREGAAEGARPPEVNAKSTGGQQSGGGGGGGEEGGDDPGGKDGKFAAFSGKSYSLK</sequence>
<reference evidence="6" key="1">
    <citation type="submission" date="2020-12" db="EMBL/GenBank/DDBJ databases">
        <authorList>
            <person name="Iha C."/>
        </authorList>
    </citation>
    <scope>NUCLEOTIDE SEQUENCE</scope>
</reference>
<feature type="compositionally biased region" description="Basic and acidic residues" evidence="3">
    <location>
        <begin position="283"/>
        <end position="292"/>
    </location>
</feature>
<organism evidence="6 7">
    <name type="scientific">Ostreobium quekettii</name>
    <dbReference type="NCBI Taxonomy" id="121088"/>
    <lineage>
        <taxon>Eukaryota</taxon>
        <taxon>Viridiplantae</taxon>
        <taxon>Chlorophyta</taxon>
        <taxon>core chlorophytes</taxon>
        <taxon>Ulvophyceae</taxon>
        <taxon>TCBD clade</taxon>
        <taxon>Bryopsidales</taxon>
        <taxon>Ostreobineae</taxon>
        <taxon>Ostreobiaceae</taxon>
        <taxon>Ostreobium</taxon>
    </lineage>
</organism>
<feature type="compositionally biased region" description="Pro residues" evidence="3">
    <location>
        <begin position="193"/>
        <end position="205"/>
    </location>
</feature>
<dbReference type="GO" id="GO:0034098">
    <property type="term" value="C:VCP-NPL4-UFD1 AAA ATPase complex"/>
    <property type="evidence" value="ECO:0007669"/>
    <property type="project" value="TreeGrafter"/>
</dbReference>
<keyword evidence="2" id="KW-0833">Ubl conjugation pathway</keyword>
<dbReference type="InterPro" id="IPR042299">
    <property type="entry name" value="Ufd1-like_Nn"/>
</dbReference>
<evidence type="ECO:0000256" key="1">
    <source>
        <dbReference type="ARBA" id="ARBA00006043"/>
    </source>
</evidence>
<dbReference type="InterPro" id="IPR055417">
    <property type="entry name" value="UFD1_N1"/>
</dbReference>
<dbReference type="GO" id="GO:0031593">
    <property type="term" value="F:polyubiquitin modification-dependent protein binding"/>
    <property type="evidence" value="ECO:0007669"/>
    <property type="project" value="TreeGrafter"/>
</dbReference>
<feature type="domain" description="Ubiquitin fusion degradation protein UFD1 N-terminal subdomain 1" evidence="4">
    <location>
        <begin position="11"/>
        <end position="106"/>
    </location>
</feature>
<dbReference type="PANTHER" id="PTHR12555">
    <property type="entry name" value="UBIQUITIN FUSION DEGRADATON PROTEIN 1"/>
    <property type="match status" value="1"/>
</dbReference>
<feature type="domain" description="Ubiquitin fusion degradation protein UFD1 N-terminal subdomain 2" evidence="5">
    <location>
        <begin position="107"/>
        <end position="182"/>
    </location>
</feature>
<dbReference type="GO" id="GO:0036503">
    <property type="term" value="P:ERAD pathway"/>
    <property type="evidence" value="ECO:0007669"/>
    <property type="project" value="TreeGrafter"/>
</dbReference>
<evidence type="ECO:0000256" key="3">
    <source>
        <dbReference type="SAM" id="MobiDB-lite"/>
    </source>
</evidence>
<keyword evidence="7" id="KW-1185">Reference proteome</keyword>
<dbReference type="InterPro" id="IPR055418">
    <property type="entry name" value="UFD1_N2"/>
</dbReference>
<feature type="compositionally biased region" description="Gly residues" evidence="3">
    <location>
        <begin position="309"/>
        <end position="319"/>
    </location>
</feature>
<accession>A0A8S1JEM7</accession>
<feature type="region of interest" description="Disordered" evidence="3">
    <location>
        <begin position="183"/>
        <end position="222"/>
    </location>
</feature>
<evidence type="ECO:0000313" key="6">
    <source>
        <dbReference type="EMBL" id="CAD7704238.1"/>
    </source>
</evidence>
<dbReference type="Proteomes" id="UP000708148">
    <property type="component" value="Unassembled WGS sequence"/>
</dbReference>
<dbReference type="Gene3D" id="3.10.330.10">
    <property type="match status" value="1"/>
</dbReference>
<dbReference type="GO" id="GO:0006511">
    <property type="term" value="P:ubiquitin-dependent protein catabolic process"/>
    <property type="evidence" value="ECO:0007669"/>
    <property type="project" value="InterPro"/>
</dbReference>
<evidence type="ECO:0000259" key="5">
    <source>
        <dbReference type="Pfam" id="PF24842"/>
    </source>
</evidence>
<dbReference type="AlphaFoldDB" id="A0A8S1JEM7"/>
<dbReference type="PANTHER" id="PTHR12555:SF13">
    <property type="entry name" value="UBIQUITIN RECOGNITION FACTOR IN ER-ASSOCIATED DEGRADATION PROTEIN 1"/>
    <property type="match status" value="1"/>
</dbReference>
<feature type="region of interest" description="Disordered" evidence="3">
    <location>
        <begin position="238"/>
        <end position="343"/>
    </location>
</feature>
<dbReference type="Pfam" id="PF03152">
    <property type="entry name" value="UFD1_N1"/>
    <property type="match status" value="1"/>
</dbReference>
<proteinExistence type="inferred from homology"/>
<comment type="similarity">
    <text evidence="1">Belongs to the UFD1 family.</text>
</comment>
<dbReference type="Gene3D" id="2.40.40.50">
    <property type="entry name" value="Ubiquitin fusion degradation protein UFD1, N-terminal domain"/>
    <property type="match status" value="1"/>
</dbReference>
<dbReference type="EMBL" id="CAJHUC010002713">
    <property type="protein sequence ID" value="CAD7704238.1"/>
    <property type="molecule type" value="Genomic_DNA"/>
</dbReference>
<gene>
    <name evidence="6" type="ORF">OSTQU699_LOCUS9593</name>
</gene>
<evidence type="ECO:0000259" key="4">
    <source>
        <dbReference type="Pfam" id="PF03152"/>
    </source>
</evidence>
<dbReference type="OrthoDB" id="422728at2759"/>
<dbReference type="Pfam" id="PF24842">
    <property type="entry name" value="UFD1_N2"/>
    <property type="match status" value="1"/>
</dbReference>
<comment type="caution">
    <text evidence="6">The sequence shown here is derived from an EMBL/GenBank/DDBJ whole genome shotgun (WGS) entry which is preliminary data.</text>
</comment>
<evidence type="ECO:0000313" key="7">
    <source>
        <dbReference type="Proteomes" id="UP000708148"/>
    </source>
</evidence>
<dbReference type="InterPro" id="IPR004854">
    <property type="entry name" value="Ufd1-like"/>
</dbReference>
<evidence type="ECO:0000256" key="2">
    <source>
        <dbReference type="ARBA" id="ARBA00022786"/>
    </source>
</evidence>
<name>A0A8S1JEM7_9CHLO</name>